<dbReference type="EMBL" id="BLSC01000007">
    <property type="protein sequence ID" value="GFP36489.1"/>
    <property type="molecule type" value="Genomic_DNA"/>
</dbReference>
<keyword evidence="11" id="KW-1185">Reference proteome</keyword>
<dbReference type="Proteomes" id="UP000588083">
    <property type="component" value="Unassembled WGS sequence"/>
</dbReference>
<dbReference type="EMBL" id="BLSD01000027">
    <property type="protein sequence ID" value="GFP39034.1"/>
    <property type="molecule type" value="Genomic_DNA"/>
</dbReference>
<proteinExistence type="predicted"/>
<dbReference type="GO" id="GO:0016887">
    <property type="term" value="F:ATP hydrolysis activity"/>
    <property type="evidence" value="ECO:0007669"/>
    <property type="project" value="InterPro"/>
</dbReference>
<reference evidence="7 8" key="1">
    <citation type="journal article" date="2020" name="Front. Microbiol.">
        <title>Single-cell genomics of novel Actinobacteria with the Wood-Ljungdahl pathway discovered in a serpentinizing system.</title>
        <authorList>
            <person name="Merino N."/>
            <person name="Kawai M."/>
            <person name="Boyd E.S."/>
            <person name="Colman D.R."/>
            <person name="McGlynn S.E."/>
            <person name="Nealson K.H."/>
            <person name="Kurokawa K."/>
            <person name="Hongoh Y."/>
        </authorList>
    </citation>
    <scope>NUCLEOTIDE SEQUENCE [LARGE SCALE GENOMIC DNA]</scope>
    <source>
        <strain evidence="2 9">S03</strain>
        <strain evidence="3 10">S09_30</strain>
        <strain evidence="4 11">S34</strain>
        <strain evidence="5 7">S44</strain>
        <strain evidence="6 8">S47</strain>
    </source>
</reference>
<dbReference type="Proteomes" id="UP000574717">
    <property type="component" value="Unassembled WGS sequence"/>
</dbReference>
<comment type="caution">
    <text evidence="6">The sequence shown here is derived from an EMBL/GenBank/DDBJ whole genome shotgun (WGS) entry which is preliminary data.</text>
</comment>
<dbReference type="EMBL" id="BLRU01000010">
    <property type="protein sequence ID" value="GFP18733.1"/>
    <property type="molecule type" value="Genomic_DNA"/>
</dbReference>
<evidence type="ECO:0000313" key="2">
    <source>
        <dbReference type="EMBL" id="GFP18733.1"/>
    </source>
</evidence>
<gene>
    <name evidence="2" type="ORF">HKBW3S03_00238</name>
    <name evidence="3" type="ORF">HKBW3S09_00071</name>
    <name evidence="4" type="ORF">HKBW3S34_00633</name>
    <name evidence="5" type="ORF">HKBW3S44_00172</name>
    <name evidence="6" type="ORF">HKBW3S47_00734</name>
</gene>
<evidence type="ECO:0000313" key="4">
    <source>
        <dbReference type="EMBL" id="GFP29713.1"/>
    </source>
</evidence>
<evidence type="ECO:0000313" key="5">
    <source>
        <dbReference type="EMBL" id="GFP36489.1"/>
    </source>
</evidence>
<dbReference type="Proteomes" id="UP000561271">
    <property type="component" value="Unassembled WGS sequence"/>
</dbReference>
<feature type="domain" description="ATPase AAA-type core" evidence="1">
    <location>
        <begin position="29"/>
        <end position="140"/>
    </location>
</feature>
<evidence type="ECO:0000313" key="11">
    <source>
        <dbReference type="Proteomes" id="UP000588083"/>
    </source>
</evidence>
<organism evidence="6 8">
    <name type="scientific">Candidatus Hakubella thermalkaliphila</name>
    <dbReference type="NCBI Taxonomy" id="2754717"/>
    <lineage>
        <taxon>Bacteria</taxon>
        <taxon>Bacillati</taxon>
        <taxon>Actinomycetota</taxon>
        <taxon>Actinomycetota incertae sedis</taxon>
        <taxon>Candidatus Hakubellales</taxon>
        <taxon>Candidatus Hakubellaceae</taxon>
        <taxon>Candidatus Hakubella</taxon>
    </lineage>
</organism>
<dbReference type="EMBL" id="BLRZ01000020">
    <property type="protein sequence ID" value="GFP29713.1"/>
    <property type="molecule type" value="Genomic_DNA"/>
</dbReference>
<evidence type="ECO:0000313" key="6">
    <source>
        <dbReference type="EMBL" id="GFP39034.1"/>
    </source>
</evidence>
<evidence type="ECO:0000313" key="3">
    <source>
        <dbReference type="EMBL" id="GFP22603.1"/>
    </source>
</evidence>
<dbReference type="Pfam" id="PF00004">
    <property type="entry name" value="AAA"/>
    <property type="match status" value="1"/>
</dbReference>
<dbReference type="AlphaFoldDB" id="A0A6V8Q4N7"/>
<accession>A0A6V8Q4N7</accession>
<dbReference type="RefSeq" id="WP_176230836.1">
    <property type="nucleotide sequence ID" value="NZ_BLRU01000010.1"/>
</dbReference>
<name>A0A6V8Q4N7_9ACTN</name>
<sequence length="149" mass="17144">MKHSKSLIEHISVKIKEYQPLPSANRVFILYGSPFSGKTFVAKEVAKRLEGKYIDLLKDKLSILNPKLGLYAPLDFMQDISTWAKETALLLVIDEIEALLDTWTREKQEDLLKLLSGLRGRMHSPVLITSRLNLPYEDFMVKDRVFKVP</sequence>
<dbReference type="Proteomes" id="UP000585609">
    <property type="component" value="Unassembled WGS sequence"/>
</dbReference>
<evidence type="ECO:0000313" key="10">
    <source>
        <dbReference type="Proteomes" id="UP000585609"/>
    </source>
</evidence>
<dbReference type="Gene3D" id="3.40.50.300">
    <property type="entry name" value="P-loop containing nucleotide triphosphate hydrolases"/>
    <property type="match status" value="1"/>
</dbReference>
<dbReference type="GO" id="GO:0005524">
    <property type="term" value="F:ATP binding"/>
    <property type="evidence" value="ECO:0007669"/>
    <property type="project" value="InterPro"/>
</dbReference>
<dbReference type="EMBL" id="BLRW01000004">
    <property type="protein sequence ID" value="GFP22603.1"/>
    <property type="molecule type" value="Genomic_DNA"/>
</dbReference>
<evidence type="ECO:0000313" key="7">
    <source>
        <dbReference type="Proteomes" id="UP000561271"/>
    </source>
</evidence>
<evidence type="ECO:0000313" key="8">
    <source>
        <dbReference type="Proteomes" id="UP000569018"/>
    </source>
</evidence>
<protein>
    <recommendedName>
        <fullName evidence="1">ATPase AAA-type core domain-containing protein</fullName>
    </recommendedName>
</protein>
<evidence type="ECO:0000313" key="9">
    <source>
        <dbReference type="Proteomes" id="UP000574717"/>
    </source>
</evidence>
<dbReference type="InterPro" id="IPR027417">
    <property type="entry name" value="P-loop_NTPase"/>
</dbReference>
<dbReference type="InterPro" id="IPR003959">
    <property type="entry name" value="ATPase_AAA_core"/>
</dbReference>
<evidence type="ECO:0000259" key="1">
    <source>
        <dbReference type="Pfam" id="PF00004"/>
    </source>
</evidence>
<dbReference type="Proteomes" id="UP000569018">
    <property type="component" value="Unassembled WGS sequence"/>
</dbReference>
<dbReference type="SUPFAM" id="SSF52540">
    <property type="entry name" value="P-loop containing nucleoside triphosphate hydrolases"/>
    <property type="match status" value="1"/>
</dbReference>